<feature type="non-terminal residue" evidence="1">
    <location>
        <position position="1"/>
    </location>
</feature>
<name>A0A382FGN8_9ZZZZ</name>
<dbReference type="AlphaFoldDB" id="A0A382FGN8"/>
<organism evidence="1">
    <name type="scientific">marine metagenome</name>
    <dbReference type="NCBI Taxonomy" id="408172"/>
    <lineage>
        <taxon>unclassified sequences</taxon>
        <taxon>metagenomes</taxon>
        <taxon>ecological metagenomes</taxon>
    </lineage>
</organism>
<protein>
    <submittedName>
        <fullName evidence="1">Uncharacterized protein</fullName>
    </submittedName>
</protein>
<evidence type="ECO:0000313" key="1">
    <source>
        <dbReference type="EMBL" id="SVB62140.1"/>
    </source>
</evidence>
<sequence>TRQVKLIANGSRHSMFIDYIQGSNPAPKDV</sequence>
<reference evidence="1" key="1">
    <citation type="submission" date="2018-05" db="EMBL/GenBank/DDBJ databases">
        <authorList>
            <person name="Lanie J.A."/>
            <person name="Ng W.-L."/>
            <person name="Kazmierczak K.M."/>
            <person name="Andrzejewski T.M."/>
            <person name="Davidsen T.M."/>
            <person name="Wayne K.J."/>
            <person name="Tettelin H."/>
            <person name="Glass J.I."/>
            <person name="Rusch D."/>
            <person name="Podicherti R."/>
            <person name="Tsui H.-C.T."/>
            <person name="Winkler M.E."/>
        </authorList>
    </citation>
    <scope>NUCLEOTIDE SEQUENCE</scope>
</reference>
<gene>
    <name evidence="1" type="ORF">METZ01_LOCUS214994</name>
</gene>
<accession>A0A382FGN8</accession>
<proteinExistence type="predicted"/>
<dbReference type="EMBL" id="UINC01049860">
    <property type="protein sequence ID" value="SVB62140.1"/>
    <property type="molecule type" value="Genomic_DNA"/>
</dbReference>